<feature type="transmembrane region" description="Helical" evidence="5">
    <location>
        <begin position="46"/>
        <end position="67"/>
    </location>
</feature>
<evidence type="ECO:0000256" key="4">
    <source>
        <dbReference type="SAM" id="MobiDB-lite"/>
    </source>
</evidence>
<proteinExistence type="predicted"/>
<dbReference type="Gene3D" id="3.30.565.10">
    <property type="entry name" value="Histidine kinase-like ATPase, C-terminal domain"/>
    <property type="match status" value="1"/>
</dbReference>
<dbReference type="GO" id="GO:0016301">
    <property type="term" value="F:kinase activity"/>
    <property type="evidence" value="ECO:0007669"/>
    <property type="project" value="UniProtKB-KW"/>
</dbReference>
<feature type="transmembrane region" description="Helical" evidence="5">
    <location>
        <begin position="20"/>
        <end position="40"/>
    </location>
</feature>
<dbReference type="PANTHER" id="PTHR24421:SF63">
    <property type="entry name" value="SENSOR HISTIDINE KINASE DESK"/>
    <property type="match status" value="1"/>
</dbReference>
<feature type="transmembrane region" description="Helical" evidence="5">
    <location>
        <begin position="161"/>
        <end position="184"/>
    </location>
</feature>
<organism evidence="7 8">
    <name type="scientific">Sphaerisporangium dianthi</name>
    <dbReference type="NCBI Taxonomy" id="1436120"/>
    <lineage>
        <taxon>Bacteria</taxon>
        <taxon>Bacillati</taxon>
        <taxon>Actinomycetota</taxon>
        <taxon>Actinomycetes</taxon>
        <taxon>Streptosporangiales</taxon>
        <taxon>Streptosporangiaceae</taxon>
        <taxon>Sphaerisporangium</taxon>
    </lineage>
</organism>
<keyword evidence="1" id="KW-0808">Transferase</keyword>
<reference evidence="8" key="1">
    <citation type="journal article" date="2019" name="Int. J. Syst. Evol. Microbiol.">
        <title>The Global Catalogue of Microorganisms (GCM) 10K type strain sequencing project: providing services to taxonomists for standard genome sequencing and annotation.</title>
        <authorList>
            <consortium name="The Broad Institute Genomics Platform"/>
            <consortium name="The Broad Institute Genome Sequencing Center for Infectious Disease"/>
            <person name="Wu L."/>
            <person name="Ma J."/>
        </authorList>
    </citation>
    <scope>NUCLEOTIDE SEQUENCE [LARGE SCALE GENOMIC DNA]</scope>
    <source>
        <strain evidence="8">CGMCC 4.7132</strain>
    </source>
</reference>
<protein>
    <submittedName>
        <fullName evidence="7">Sensor histidine kinase</fullName>
    </submittedName>
</protein>
<feature type="transmembrane region" description="Helical" evidence="5">
    <location>
        <begin position="135"/>
        <end position="155"/>
    </location>
</feature>
<dbReference type="Gene3D" id="1.20.5.1930">
    <property type="match status" value="1"/>
</dbReference>
<sequence>MGDVPNERGTGIGSCRRYTWWSLVGTFTFFLVFVVGGRLLVLDAPLWARILGIAALTAMLVAVPVLLDRRLPRTPAKSARPESGRRPVAWLVAVAAATVLGVIPLAARDYGPWPVAPATMVSIIATFLPPRRRRLLIAAATVAAALLGGTVALVAGDGWLFAAAFPAGTVVFTAWIALGMLWAWDVAERLDRARRLAAELAVKDERLRFAADLHDIQGHHLQVITLKSELAARLVHTDPARAAAEMKEVRRLSAEALQDTRAVVQGYRRTTLEVEIANAGKVLAAAGIGTRMRLGPDEDGPALSQTARHLLGLVVREATTNMLRHSQAGHAEVHYAVTAGLARMRVGNDGAADQAGAAGMEEGTGLRGLAERLHAAGGTLTWKRDGDRFELTATLPSGVRAGGPAAVPAGRPATVPVEQAGPGTRRPVAVVSVAPVDRPAGVPMDAAACGSPKARGRGGGGTAMRDATEGGAG</sequence>
<dbReference type="Pfam" id="PF07730">
    <property type="entry name" value="HisKA_3"/>
    <property type="match status" value="1"/>
</dbReference>
<evidence type="ECO:0000313" key="7">
    <source>
        <dbReference type="EMBL" id="MFC4535775.1"/>
    </source>
</evidence>
<evidence type="ECO:0000256" key="1">
    <source>
        <dbReference type="ARBA" id="ARBA00022679"/>
    </source>
</evidence>
<evidence type="ECO:0000256" key="2">
    <source>
        <dbReference type="ARBA" id="ARBA00022777"/>
    </source>
</evidence>
<keyword evidence="8" id="KW-1185">Reference proteome</keyword>
<keyword evidence="5" id="KW-0812">Transmembrane</keyword>
<dbReference type="RefSeq" id="WP_380848993.1">
    <property type="nucleotide sequence ID" value="NZ_JBHSFP010000035.1"/>
</dbReference>
<evidence type="ECO:0000259" key="6">
    <source>
        <dbReference type="Pfam" id="PF07730"/>
    </source>
</evidence>
<dbReference type="PANTHER" id="PTHR24421">
    <property type="entry name" value="NITRATE/NITRITE SENSOR PROTEIN NARX-RELATED"/>
    <property type="match status" value="1"/>
</dbReference>
<feature type="domain" description="Signal transduction histidine kinase subgroup 3 dimerisation and phosphoacceptor" evidence="6">
    <location>
        <begin position="205"/>
        <end position="271"/>
    </location>
</feature>
<name>A0ABV9CR45_9ACTN</name>
<dbReference type="InterPro" id="IPR036890">
    <property type="entry name" value="HATPase_C_sf"/>
</dbReference>
<dbReference type="EMBL" id="JBHSFP010000035">
    <property type="protein sequence ID" value="MFC4535775.1"/>
    <property type="molecule type" value="Genomic_DNA"/>
</dbReference>
<keyword evidence="3" id="KW-0902">Two-component regulatory system</keyword>
<gene>
    <name evidence="7" type="ORF">ACFO60_33850</name>
</gene>
<accession>A0ABV9CR45</accession>
<feature type="region of interest" description="Disordered" evidence="4">
    <location>
        <begin position="444"/>
        <end position="473"/>
    </location>
</feature>
<evidence type="ECO:0000256" key="5">
    <source>
        <dbReference type="SAM" id="Phobius"/>
    </source>
</evidence>
<dbReference type="Proteomes" id="UP001596004">
    <property type="component" value="Unassembled WGS sequence"/>
</dbReference>
<feature type="transmembrane region" description="Helical" evidence="5">
    <location>
        <begin position="113"/>
        <end position="128"/>
    </location>
</feature>
<keyword evidence="5" id="KW-1133">Transmembrane helix</keyword>
<evidence type="ECO:0000256" key="3">
    <source>
        <dbReference type="ARBA" id="ARBA00023012"/>
    </source>
</evidence>
<keyword evidence="2 7" id="KW-0418">Kinase</keyword>
<keyword evidence="5" id="KW-0472">Membrane</keyword>
<dbReference type="CDD" id="cd16917">
    <property type="entry name" value="HATPase_UhpB-NarQ-NarX-like"/>
    <property type="match status" value="1"/>
</dbReference>
<feature type="transmembrane region" description="Helical" evidence="5">
    <location>
        <begin position="88"/>
        <end position="107"/>
    </location>
</feature>
<dbReference type="InterPro" id="IPR011712">
    <property type="entry name" value="Sig_transdc_His_kin_sub3_dim/P"/>
</dbReference>
<evidence type="ECO:0000313" key="8">
    <source>
        <dbReference type="Proteomes" id="UP001596004"/>
    </source>
</evidence>
<comment type="caution">
    <text evidence="7">The sequence shown here is derived from an EMBL/GenBank/DDBJ whole genome shotgun (WGS) entry which is preliminary data.</text>
</comment>
<dbReference type="InterPro" id="IPR050482">
    <property type="entry name" value="Sensor_HK_TwoCompSys"/>
</dbReference>